<evidence type="ECO:0000313" key="8">
    <source>
        <dbReference type="EMBL" id="PFG17055.1"/>
    </source>
</evidence>
<accession>A0A2A9CSL1</accession>
<feature type="transmembrane region" description="Helical" evidence="5">
    <location>
        <begin position="78"/>
        <end position="99"/>
    </location>
</feature>
<comment type="caution">
    <text evidence="8">The sequence shown here is derived from an EMBL/GenBank/DDBJ whole genome shotgun (WGS) entry which is preliminary data.</text>
</comment>
<evidence type="ECO:0000313" key="9">
    <source>
        <dbReference type="Proteomes" id="UP000226079"/>
    </source>
</evidence>
<dbReference type="NCBIfam" id="NF004441">
    <property type="entry name" value="PRK05777.1-4"/>
    <property type="match status" value="1"/>
</dbReference>
<keyword evidence="5" id="KW-0813">Transport</keyword>
<keyword evidence="2 5" id="KW-0812">Transmembrane</keyword>
<dbReference type="AlphaFoldDB" id="A0A2A9CSL1"/>
<proteinExistence type="inferred from homology"/>
<sequence length="518" mass="54274">MNITAPTFEWLELAPVLIVLTAAILGVIIEAAVARPYRMVSQVGLMVVSLVAALAMLIDNFMNQRTGTLVVASMVLDGPAYLAWAALLVFGLLSLLLFAERRLANGATAFAASAAAVPGSLPESEAAVARHEHTEVFPLALFSLSGMLVFAAANDLITAFVALEVMSLPLYLLSAMSRRRRLLSQEAALKYFLLGALSSAFFLFGIALVYGFSGSFGFREIAASISDPVYGRGLLYTGMAFLAIGLLFKIGAVPFHNWVPDVYVGAPTPVTAFMAICTKLAAVMAVLRVFFVALGGERWTWQPLLATIAVLTMVIGVVIAVAQTDIKRLLAYSSISHAGFILVAVVGASVGTAAGASSSVASIVFYLTAYGFATIASFAAVTMVRDAAGEVHSIAGWSGLGRRNPFLASVVALAMLSFAGIPLTGGFIGKWAVFTAAWHGGFAWLVIVAIVASVVAAYVYFKVIIAMFFGEPVAGVEVGRASAFTLVPLVVGAAATLYLGLFPGQLLDLATAVGTFLR</sequence>
<dbReference type="HAMAP" id="MF_00445">
    <property type="entry name" value="NDH1_NuoN_1"/>
    <property type="match status" value="1"/>
</dbReference>
<gene>
    <name evidence="5" type="primary">nuoN</name>
    <name evidence="8" type="ORF">ATK74_1615</name>
</gene>
<keyword evidence="5" id="KW-1278">Translocase</keyword>
<organism evidence="8 9">
    <name type="scientific">Propionicimonas paludicola</name>
    <dbReference type="NCBI Taxonomy" id="185243"/>
    <lineage>
        <taxon>Bacteria</taxon>
        <taxon>Bacillati</taxon>
        <taxon>Actinomycetota</taxon>
        <taxon>Actinomycetes</taxon>
        <taxon>Propionibacteriales</taxon>
        <taxon>Nocardioidaceae</taxon>
        <taxon>Propionicimonas</taxon>
    </lineage>
</organism>
<evidence type="ECO:0000256" key="3">
    <source>
        <dbReference type="ARBA" id="ARBA00022989"/>
    </source>
</evidence>
<dbReference type="EMBL" id="PDJC01000001">
    <property type="protein sequence ID" value="PFG17055.1"/>
    <property type="molecule type" value="Genomic_DNA"/>
</dbReference>
<dbReference type="InterPro" id="IPR001750">
    <property type="entry name" value="ND/Mrp_TM"/>
</dbReference>
<dbReference type="GO" id="GO:0048038">
    <property type="term" value="F:quinone binding"/>
    <property type="evidence" value="ECO:0007669"/>
    <property type="project" value="UniProtKB-KW"/>
</dbReference>
<feature type="transmembrane region" description="Helical" evidence="5">
    <location>
        <begin position="329"/>
        <end position="351"/>
    </location>
</feature>
<dbReference type="InterPro" id="IPR010096">
    <property type="entry name" value="NADH-Q_OxRdtase_suN/2"/>
</dbReference>
<keyword evidence="3 5" id="KW-1133">Transmembrane helix</keyword>
<dbReference type="GO" id="GO:0008137">
    <property type="term" value="F:NADH dehydrogenase (ubiquinone) activity"/>
    <property type="evidence" value="ECO:0007669"/>
    <property type="project" value="InterPro"/>
</dbReference>
<feature type="transmembrane region" description="Helical" evidence="5">
    <location>
        <begin position="405"/>
        <end position="429"/>
    </location>
</feature>
<keyword evidence="4 5" id="KW-0472">Membrane</keyword>
<comment type="catalytic activity">
    <reaction evidence="5">
        <text>a quinone + NADH + 5 H(+)(in) = a quinol + NAD(+) + 4 H(+)(out)</text>
        <dbReference type="Rhea" id="RHEA:57888"/>
        <dbReference type="ChEBI" id="CHEBI:15378"/>
        <dbReference type="ChEBI" id="CHEBI:24646"/>
        <dbReference type="ChEBI" id="CHEBI:57540"/>
        <dbReference type="ChEBI" id="CHEBI:57945"/>
        <dbReference type="ChEBI" id="CHEBI:132124"/>
    </reaction>
</comment>
<feature type="domain" description="NADH:quinone oxidoreductase/Mrp antiporter transmembrane" evidence="7">
    <location>
        <begin position="153"/>
        <end position="454"/>
    </location>
</feature>
<dbReference type="GO" id="GO:0012505">
    <property type="term" value="C:endomembrane system"/>
    <property type="evidence" value="ECO:0007669"/>
    <property type="project" value="UniProtKB-SubCell"/>
</dbReference>
<keyword evidence="5" id="KW-0520">NAD</keyword>
<feature type="transmembrane region" description="Helical" evidence="5">
    <location>
        <begin position="441"/>
        <end position="469"/>
    </location>
</feature>
<dbReference type="OrthoDB" id="9811718at2"/>
<feature type="transmembrane region" description="Helical" evidence="5">
    <location>
        <begin position="13"/>
        <end position="33"/>
    </location>
</feature>
<feature type="transmembrane region" description="Helical" evidence="5">
    <location>
        <begin position="481"/>
        <end position="501"/>
    </location>
</feature>
<keyword evidence="5" id="KW-1003">Cell membrane</keyword>
<dbReference type="GO" id="GO:0050136">
    <property type="term" value="F:NADH dehydrogenase (quinone) (non-electrogenic) activity"/>
    <property type="evidence" value="ECO:0007669"/>
    <property type="project" value="UniProtKB-UniRule"/>
</dbReference>
<dbReference type="GO" id="GO:0005886">
    <property type="term" value="C:plasma membrane"/>
    <property type="evidence" value="ECO:0007669"/>
    <property type="project" value="UniProtKB-SubCell"/>
</dbReference>
<protein>
    <recommendedName>
        <fullName evidence="5">NADH-quinone oxidoreductase subunit N</fullName>
        <ecNumber evidence="5">7.1.1.-</ecNumber>
    </recommendedName>
    <alternativeName>
        <fullName evidence="5">NADH dehydrogenase I subunit N</fullName>
    </alternativeName>
    <alternativeName>
        <fullName evidence="5">NDH-1 subunit N</fullName>
    </alternativeName>
</protein>
<comment type="similarity">
    <text evidence="5">Belongs to the complex I subunit 2 family.</text>
</comment>
<comment type="function">
    <text evidence="5">NDH-1 shuttles electrons from NADH, via FMN and iron-sulfur (Fe-S) centers, to quinones in the respiratory chain. The immediate electron acceptor for the enzyme in this species is believed to be a menaquinone. Couples the redox reaction to proton translocation (for every two electrons transferred, four hydrogen ions are translocated across the cytoplasmic membrane), and thus conserves the redox energy in a proton gradient.</text>
</comment>
<feature type="transmembrane region" description="Helical" evidence="5">
    <location>
        <begin position="363"/>
        <end position="384"/>
    </location>
</feature>
<feature type="transmembrane region" description="Helical" evidence="5">
    <location>
        <begin position="136"/>
        <end position="153"/>
    </location>
</feature>
<feature type="transmembrane region" description="Helical" evidence="5">
    <location>
        <begin position="233"/>
        <end position="258"/>
    </location>
</feature>
<comment type="subunit">
    <text evidence="5">NDH-1 is composed of 14 different subunits. Subunits NuoA, H, J, K, L, M, N constitute the membrane sector of the complex.</text>
</comment>
<dbReference type="NCBIfam" id="TIGR01770">
    <property type="entry name" value="NDH_I_N"/>
    <property type="match status" value="1"/>
</dbReference>
<keyword evidence="9" id="KW-1185">Reference proteome</keyword>
<reference evidence="8 9" key="1">
    <citation type="submission" date="2017-10" db="EMBL/GenBank/DDBJ databases">
        <title>Sequencing the genomes of 1000 actinobacteria strains.</title>
        <authorList>
            <person name="Klenk H.-P."/>
        </authorList>
    </citation>
    <scope>NUCLEOTIDE SEQUENCE [LARGE SCALE GENOMIC DNA]</scope>
    <source>
        <strain evidence="8 9">DSM 15597</strain>
    </source>
</reference>
<keyword evidence="5" id="KW-0874">Quinone</keyword>
<evidence type="ECO:0000256" key="1">
    <source>
        <dbReference type="ARBA" id="ARBA00004127"/>
    </source>
</evidence>
<evidence type="ECO:0000259" key="7">
    <source>
        <dbReference type="Pfam" id="PF00361"/>
    </source>
</evidence>
<feature type="transmembrane region" description="Helical" evidence="5">
    <location>
        <begin position="300"/>
        <end position="322"/>
    </location>
</feature>
<feature type="transmembrane region" description="Helical" evidence="5">
    <location>
        <begin position="159"/>
        <end position="176"/>
    </location>
</feature>
<dbReference type="PANTHER" id="PTHR22773">
    <property type="entry name" value="NADH DEHYDROGENASE"/>
    <property type="match status" value="1"/>
</dbReference>
<comment type="subcellular location">
    <subcellularLocation>
        <location evidence="5">Cell membrane</location>
        <topology evidence="5">Multi-pass membrane protein</topology>
    </subcellularLocation>
    <subcellularLocation>
        <location evidence="1">Endomembrane system</location>
        <topology evidence="1">Multi-pass membrane protein</topology>
    </subcellularLocation>
    <subcellularLocation>
        <location evidence="6">Membrane</location>
        <topology evidence="6">Multi-pass membrane protein</topology>
    </subcellularLocation>
</comment>
<name>A0A2A9CSL1_9ACTN</name>
<feature type="transmembrane region" description="Helical" evidence="5">
    <location>
        <begin position="270"/>
        <end position="294"/>
    </location>
</feature>
<evidence type="ECO:0000256" key="2">
    <source>
        <dbReference type="ARBA" id="ARBA00022692"/>
    </source>
</evidence>
<feature type="transmembrane region" description="Helical" evidence="5">
    <location>
        <begin position="40"/>
        <end position="58"/>
    </location>
</feature>
<evidence type="ECO:0000256" key="5">
    <source>
        <dbReference type="HAMAP-Rule" id="MF_00445"/>
    </source>
</evidence>
<evidence type="ECO:0000256" key="6">
    <source>
        <dbReference type="RuleBase" id="RU000320"/>
    </source>
</evidence>
<dbReference type="EC" id="7.1.1.-" evidence="5"/>
<evidence type="ECO:0000256" key="4">
    <source>
        <dbReference type="ARBA" id="ARBA00023136"/>
    </source>
</evidence>
<feature type="transmembrane region" description="Helical" evidence="5">
    <location>
        <begin position="188"/>
        <end position="213"/>
    </location>
</feature>
<dbReference type="GO" id="GO:0042773">
    <property type="term" value="P:ATP synthesis coupled electron transport"/>
    <property type="evidence" value="ECO:0007669"/>
    <property type="project" value="InterPro"/>
</dbReference>
<dbReference type="RefSeq" id="WP_098460522.1">
    <property type="nucleotide sequence ID" value="NZ_PDJC01000001.1"/>
</dbReference>
<dbReference type="Proteomes" id="UP000226079">
    <property type="component" value="Unassembled WGS sequence"/>
</dbReference>
<dbReference type="Pfam" id="PF00361">
    <property type="entry name" value="Proton_antipo_M"/>
    <property type="match status" value="1"/>
</dbReference>